<dbReference type="GO" id="GO:0003824">
    <property type="term" value="F:catalytic activity"/>
    <property type="evidence" value="ECO:0007669"/>
    <property type="project" value="InterPro"/>
</dbReference>
<accession>A0A917A0X4</accession>
<dbReference type="InterPro" id="IPR035994">
    <property type="entry name" value="Nucleoside_phosphorylase_sf"/>
</dbReference>
<gene>
    <name evidence="1" type="ORF">GCM10011529_28740</name>
</gene>
<evidence type="ECO:0000313" key="2">
    <source>
        <dbReference type="Proteomes" id="UP000635071"/>
    </source>
</evidence>
<evidence type="ECO:0008006" key="3">
    <source>
        <dbReference type="Google" id="ProtNLM"/>
    </source>
</evidence>
<reference evidence="1" key="2">
    <citation type="submission" date="2020-09" db="EMBL/GenBank/DDBJ databases">
        <authorList>
            <person name="Sun Q."/>
            <person name="Zhou Y."/>
        </authorList>
    </citation>
    <scope>NUCLEOTIDE SEQUENCE</scope>
    <source>
        <strain evidence="1">CGMCC 1.15519</strain>
    </source>
</reference>
<protein>
    <recommendedName>
        <fullName evidence="3">S-methyl-5'-thioadenosine phosphorylase</fullName>
    </recommendedName>
</protein>
<comment type="caution">
    <text evidence="1">The sequence shown here is derived from an EMBL/GenBank/DDBJ whole genome shotgun (WGS) entry which is preliminary data.</text>
</comment>
<dbReference type="Proteomes" id="UP000635071">
    <property type="component" value="Unassembled WGS sequence"/>
</dbReference>
<evidence type="ECO:0000313" key="1">
    <source>
        <dbReference type="EMBL" id="GGE20351.1"/>
    </source>
</evidence>
<sequence>MLFADHEGLLVRFVPRHGSGHRLSPDPIDYRANIDSFKRADMMT</sequence>
<dbReference type="SUPFAM" id="SSF53167">
    <property type="entry name" value="Purine and uridine phosphorylases"/>
    <property type="match status" value="1"/>
</dbReference>
<name>A0A917A0X4_9SPHN</name>
<dbReference type="GO" id="GO:0009116">
    <property type="term" value="P:nucleoside metabolic process"/>
    <property type="evidence" value="ECO:0007669"/>
    <property type="project" value="InterPro"/>
</dbReference>
<dbReference type="AlphaFoldDB" id="A0A917A0X4"/>
<organism evidence="1 2">
    <name type="scientific">Sandarakinorhabdus glacialis</name>
    <dbReference type="NCBI Taxonomy" id="1614636"/>
    <lineage>
        <taxon>Bacteria</taxon>
        <taxon>Pseudomonadati</taxon>
        <taxon>Pseudomonadota</taxon>
        <taxon>Alphaproteobacteria</taxon>
        <taxon>Sphingomonadales</taxon>
        <taxon>Sphingosinicellaceae</taxon>
        <taxon>Sandarakinorhabdus</taxon>
    </lineage>
</organism>
<dbReference type="EMBL" id="BMJM01000014">
    <property type="protein sequence ID" value="GGE20351.1"/>
    <property type="molecule type" value="Genomic_DNA"/>
</dbReference>
<keyword evidence="2" id="KW-1185">Reference proteome</keyword>
<reference evidence="1" key="1">
    <citation type="journal article" date="2014" name="Int. J. Syst. Evol. Microbiol.">
        <title>Complete genome sequence of Corynebacterium casei LMG S-19264T (=DSM 44701T), isolated from a smear-ripened cheese.</title>
        <authorList>
            <consortium name="US DOE Joint Genome Institute (JGI-PGF)"/>
            <person name="Walter F."/>
            <person name="Albersmeier A."/>
            <person name="Kalinowski J."/>
            <person name="Ruckert C."/>
        </authorList>
    </citation>
    <scope>NUCLEOTIDE SEQUENCE</scope>
    <source>
        <strain evidence="1">CGMCC 1.15519</strain>
    </source>
</reference>
<proteinExistence type="predicted"/>